<dbReference type="Proteomes" id="UP000467240">
    <property type="component" value="Unassembled WGS sequence"/>
</dbReference>
<organism evidence="2 3">
    <name type="scientific">Pseudoclavibacter chungangensis</name>
    <dbReference type="NCBI Taxonomy" id="587635"/>
    <lineage>
        <taxon>Bacteria</taxon>
        <taxon>Bacillati</taxon>
        <taxon>Actinomycetota</taxon>
        <taxon>Actinomycetes</taxon>
        <taxon>Micrococcales</taxon>
        <taxon>Microbacteriaceae</taxon>
        <taxon>Pseudoclavibacter</taxon>
    </lineage>
</organism>
<evidence type="ECO:0000313" key="2">
    <source>
        <dbReference type="EMBL" id="KAB1655337.1"/>
    </source>
</evidence>
<feature type="region of interest" description="Disordered" evidence="1">
    <location>
        <begin position="168"/>
        <end position="191"/>
    </location>
</feature>
<comment type="caution">
    <text evidence="2">The sequence shown here is derived from an EMBL/GenBank/DDBJ whole genome shotgun (WGS) entry which is preliminary data.</text>
</comment>
<accession>A0A7J5BPT4</accession>
<reference evidence="2 3" key="1">
    <citation type="submission" date="2019-09" db="EMBL/GenBank/DDBJ databases">
        <title>Phylogeny of genus Pseudoclavibacter and closely related genus.</title>
        <authorList>
            <person name="Li Y."/>
        </authorList>
    </citation>
    <scope>NUCLEOTIDE SEQUENCE [LARGE SCALE GENOMIC DNA]</scope>
    <source>
        <strain evidence="2 3">DSM 23821</strain>
    </source>
</reference>
<proteinExistence type="predicted"/>
<dbReference type="AlphaFoldDB" id="A0A7J5BPT4"/>
<gene>
    <name evidence="2" type="ORF">F8O01_11970</name>
</gene>
<sequence>MTTAALSFDEYWRLYFPDLLSPLAEDDRRMIVELLASAYLDGELPGRETVQRVVEVERGDITEGQYRAWAIDVDGDGVELVIDRLRDREATESTRGRDLGILAGFDYSDAFAARVRAVGADGVLTADEVRDVLQTSLRNPPFPALRDRPADVPDLGFARVLLVGDRKDGTVPNIDPDDGAATDGPALPPGD</sequence>
<dbReference type="EMBL" id="WBJZ01000015">
    <property type="protein sequence ID" value="KAB1655337.1"/>
    <property type="molecule type" value="Genomic_DNA"/>
</dbReference>
<dbReference type="RefSeq" id="WP_158041102.1">
    <property type="nucleotide sequence ID" value="NZ_JACCFV010000001.1"/>
</dbReference>
<evidence type="ECO:0000313" key="3">
    <source>
        <dbReference type="Proteomes" id="UP000467240"/>
    </source>
</evidence>
<evidence type="ECO:0000256" key="1">
    <source>
        <dbReference type="SAM" id="MobiDB-lite"/>
    </source>
</evidence>
<name>A0A7J5BPT4_9MICO</name>
<protein>
    <submittedName>
        <fullName evidence="2">Uncharacterized protein</fullName>
    </submittedName>
</protein>
<keyword evidence="3" id="KW-1185">Reference proteome</keyword>